<name>A0AAW5EDS1_9BACI</name>
<dbReference type="InterPro" id="IPR014199">
    <property type="entry name" value="Spore_YtxC"/>
</dbReference>
<gene>
    <name evidence="1" type="primary">ytxC</name>
    <name evidence="1" type="ORF">MJG50_18365</name>
</gene>
<organism evidence="1 2">
    <name type="scientific">Fredinandcohnia quinoae</name>
    <dbReference type="NCBI Taxonomy" id="2918902"/>
    <lineage>
        <taxon>Bacteria</taxon>
        <taxon>Bacillati</taxon>
        <taxon>Bacillota</taxon>
        <taxon>Bacilli</taxon>
        <taxon>Bacillales</taxon>
        <taxon>Bacillaceae</taxon>
        <taxon>Fredinandcohnia</taxon>
    </lineage>
</organism>
<protein>
    <submittedName>
        <fullName evidence="1">Sporulation protein YtxC</fullName>
    </submittedName>
</protein>
<sequence length="286" mass="33605">MIEIYFQETLDANKIYMSICARAQAFSINYIRVSYDRANVVSIFIAKKNQYVLRSVIIPALTEYIIQNKEDEWILSMIETIFYFTDYDEKKQILEIAKSLLDGNSPDIPIVPDSIPREQVIAEILSGFLKEPISFSFESFLKFRLRSYTENLLHIVELAIDEYKLEQEYQAFVQGLRDFTVDRESKLEQIHILHDGHFTFYNNQFLEIAREELIKLIDRKLILRQPMYIDSTVLAPLVSIAPKSIFIYTNDVDNGMVQTIVNVFLEKVNIYSMNYFEQLKLKKLSK</sequence>
<dbReference type="PIRSF" id="PIRSF012563">
    <property type="entry name" value="YtxC"/>
    <property type="match status" value="1"/>
</dbReference>
<comment type="caution">
    <text evidence="1">The sequence shown here is derived from an EMBL/GenBank/DDBJ whole genome shotgun (WGS) entry which is preliminary data.</text>
</comment>
<dbReference type="NCBIfam" id="TIGR02834">
    <property type="entry name" value="spo_ytxC"/>
    <property type="match status" value="1"/>
</dbReference>
<dbReference type="RefSeq" id="WP_240257224.1">
    <property type="nucleotide sequence ID" value="NZ_JAKTTI010000038.1"/>
</dbReference>
<keyword evidence="2" id="KW-1185">Reference proteome</keyword>
<dbReference type="Pfam" id="PF08812">
    <property type="entry name" value="YtxC"/>
    <property type="match status" value="1"/>
</dbReference>
<evidence type="ECO:0000313" key="2">
    <source>
        <dbReference type="Proteomes" id="UP001431131"/>
    </source>
</evidence>
<dbReference type="AlphaFoldDB" id="A0AAW5EDS1"/>
<evidence type="ECO:0000313" key="1">
    <source>
        <dbReference type="EMBL" id="MCH1627303.1"/>
    </source>
</evidence>
<reference evidence="1" key="1">
    <citation type="submission" date="2022-02" db="EMBL/GenBank/DDBJ databases">
        <title>Fredinandcohnia quinoae sp. nov. isolated from Chenopodium quinoa seeds.</title>
        <authorList>
            <person name="Saati-Santamaria Z."/>
            <person name="Flores-Felix J.D."/>
            <person name="Igual J.M."/>
            <person name="Velazquez E."/>
            <person name="Garcia-Fraile P."/>
            <person name="Martinez-Molina E."/>
        </authorList>
    </citation>
    <scope>NUCLEOTIDE SEQUENCE</scope>
    <source>
        <strain evidence="1">SECRCQ15</strain>
    </source>
</reference>
<accession>A0AAW5EDS1</accession>
<proteinExistence type="predicted"/>
<dbReference type="Proteomes" id="UP001431131">
    <property type="component" value="Unassembled WGS sequence"/>
</dbReference>
<dbReference type="EMBL" id="JAKTTI010000038">
    <property type="protein sequence ID" value="MCH1627303.1"/>
    <property type="molecule type" value="Genomic_DNA"/>
</dbReference>